<protein>
    <submittedName>
        <fullName evidence="4">Uncharacterized protein</fullName>
    </submittedName>
</protein>
<name>A0ABV0NTW2_9TELE</name>
<reference evidence="4 5" key="1">
    <citation type="submission" date="2021-06" db="EMBL/GenBank/DDBJ databases">
        <authorList>
            <person name="Palmer J.M."/>
        </authorList>
    </citation>
    <scope>NUCLEOTIDE SEQUENCE [LARGE SCALE GENOMIC DNA]</scope>
    <source>
        <strain evidence="4 5">GA_2019</strain>
        <tissue evidence="4">Muscle</tissue>
    </source>
</reference>
<dbReference type="Proteomes" id="UP001476798">
    <property type="component" value="Unassembled WGS sequence"/>
</dbReference>
<dbReference type="InterPro" id="IPR052435">
    <property type="entry name" value="YY1-Transcr_Regul"/>
</dbReference>
<organism evidence="4 5">
    <name type="scientific">Goodea atripinnis</name>
    <dbReference type="NCBI Taxonomy" id="208336"/>
    <lineage>
        <taxon>Eukaryota</taxon>
        <taxon>Metazoa</taxon>
        <taxon>Chordata</taxon>
        <taxon>Craniata</taxon>
        <taxon>Vertebrata</taxon>
        <taxon>Euteleostomi</taxon>
        <taxon>Actinopterygii</taxon>
        <taxon>Neopterygii</taxon>
        <taxon>Teleostei</taxon>
        <taxon>Neoteleostei</taxon>
        <taxon>Acanthomorphata</taxon>
        <taxon>Ovalentaria</taxon>
        <taxon>Atherinomorphae</taxon>
        <taxon>Cyprinodontiformes</taxon>
        <taxon>Goodeidae</taxon>
        <taxon>Goodea</taxon>
    </lineage>
</organism>
<gene>
    <name evidence="4" type="ORF">GOODEAATRI_034465</name>
</gene>
<evidence type="ECO:0000256" key="1">
    <source>
        <dbReference type="ARBA" id="ARBA00023015"/>
    </source>
</evidence>
<comment type="caution">
    <text evidence="4">The sequence shown here is derived from an EMBL/GenBank/DDBJ whole genome shotgun (WGS) entry which is preliminary data.</text>
</comment>
<dbReference type="EMBL" id="JAHRIO010048931">
    <property type="protein sequence ID" value="MEQ2173667.1"/>
    <property type="molecule type" value="Genomic_DNA"/>
</dbReference>
<keyword evidence="2" id="KW-0804">Transcription</keyword>
<dbReference type="PANTHER" id="PTHR16088:SF3">
    <property type="entry name" value="GON-4-LIKE PROTEIN"/>
    <property type="match status" value="1"/>
</dbReference>
<keyword evidence="3" id="KW-0539">Nucleus</keyword>
<evidence type="ECO:0000313" key="5">
    <source>
        <dbReference type="Proteomes" id="UP001476798"/>
    </source>
</evidence>
<evidence type="ECO:0000256" key="2">
    <source>
        <dbReference type="ARBA" id="ARBA00023163"/>
    </source>
</evidence>
<keyword evidence="1" id="KW-0805">Transcription regulation</keyword>
<dbReference type="PANTHER" id="PTHR16088">
    <property type="entry name" value="YY1 ASSOCIATED PROTEIN-RELATED"/>
    <property type="match status" value="1"/>
</dbReference>
<evidence type="ECO:0000256" key="3">
    <source>
        <dbReference type="ARBA" id="ARBA00023242"/>
    </source>
</evidence>
<accession>A0ABV0NTW2</accession>
<keyword evidence="5" id="KW-1185">Reference proteome</keyword>
<proteinExistence type="predicted"/>
<evidence type="ECO:0000313" key="4">
    <source>
        <dbReference type="EMBL" id="MEQ2173667.1"/>
    </source>
</evidence>
<sequence length="104" mass="11542">MEAKTQVQEEEAAAPGSGQVGLNWDVVAMETNECNDVELGQLDIDLSRKSKQHNLTSRNVRAILHEVITHEHVVAMMKAAIRDTQDLPMFVSSDWLTVSELGLL</sequence>